<dbReference type="Pfam" id="PF00563">
    <property type="entry name" value="EAL"/>
    <property type="match status" value="1"/>
</dbReference>
<dbReference type="InterPro" id="IPR050706">
    <property type="entry name" value="Cyclic-di-GMP_PDE-like"/>
</dbReference>
<comment type="caution">
    <text evidence="3">The sequence shown here is derived from an EMBL/GenBank/DDBJ whole genome shotgun (WGS) entry which is preliminary data.</text>
</comment>
<dbReference type="CDD" id="cd01948">
    <property type="entry name" value="EAL"/>
    <property type="match status" value="1"/>
</dbReference>
<reference evidence="3" key="1">
    <citation type="submission" date="2022-01" db="EMBL/GenBank/DDBJ databases">
        <title>Novel bile acid biosynthetic pathways are enriched in the microbiome of centenarians.</title>
        <authorList>
            <person name="Sato Y."/>
            <person name="Atarashi K."/>
            <person name="Plichta R.D."/>
            <person name="Arai Y."/>
            <person name="Sasajima S."/>
            <person name="Kearney M.S."/>
            <person name="Suda W."/>
            <person name="Takeshita K."/>
            <person name="Sasaki T."/>
            <person name="Okamoto S."/>
            <person name="Skelly N.A."/>
            <person name="Okamura Y."/>
            <person name="Vlamakis H."/>
            <person name="Li Y."/>
            <person name="Tanoue T."/>
            <person name="Takei H."/>
            <person name="Nittono H."/>
            <person name="Narushima S."/>
            <person name="Irie J."/>
            <person name="Itoh H."/>
            <person name="Moriya K."/>
            <person name="Sugiura Y."/>
            <person name="Suematsu M."/>
            <person name="Moritoki N."/>
            <person name="Shibata S."/>
            <person name="Littman R.D."/>
            <person name="Fischbach A.M."/>
            <person name="Uwamino Y."/>
            <person name="Inoue T."/>
            <person name="Honda A."/>
            <person name="Hattori M."/>
            <person name="Murai T."/>
            <person name="Xavier J.R."/>
            <person name="Hirose N."/>
            <person name="Honda K."/>
        </authorList>
    </citation>
    <scope>NUCLEOTIDE SEQUENCE</scope>
    <source>
        <strain evidence="3">CE91-St55</strain>
    </source>
</reference>
<dbReference type="InterPro" id="IPR043128">
    <property type="entry name" value="Rev_trsase/Diguanyl_cyclase"/>
</dbReference>
<feature type="domain" description="EAL" evidence="1">
    <location>
        <begin position="177"/>
        <end position="430"/>
    </location>
</feature>
<dbReference type="SUPFAM" id="SSF55073">
    <property type="entry name" value="Nucleotide cyclase"/>
    <property type="match status" value="1"/>
</dbReference>
<dbReference type="EMBL" id="BQNJ01000002">
    <property type="protein sequence ID" value="GKH03684.1"/>
    <property type="molecule type" value="Genomic_DNA"/>
</dbReference>
<name>A0AA37NF66_9FIRM</name>
<feature type="domain" description="GGDEF" evidence="2">
    <location>
        <begin position="35"/>
        <end position="167"/>
    </location>
</feature>
<dbReference type="InterPro" id="IPR035919">
    <property type="entry name" value="EAL_sf"/>
</dbReference>
<dbReference type="RefSeq" id="WP_195521939.1">
    <property type="nucleotide sequence ID" value="NZ_BQNJ01000002.1"/>
</dbReference>
<dbReference type="PROSITE" id="PS50883">
    <property type="entry name" value="EAL"/>
    <property type="match status" value="1"/>
</dbReference>
<dbReference type="SMART" id="SM00052">
    <property type="entry name" value="EAL"/>
    <property type="match status" value="1"/>
</dbReference>
<dbReference type="AlphaFoldDB" id="A0AA37NF66"/>
<evidence type="ECO:0000259" key="1">
    <source>
        <dbReference type="PROSITE" id="PS50883"/>
    </source>
</evidence>
<dbReference type="Pfam" id="PF00990">
    <property type="entry name" value="GGDEF"/>
    <property type="match status" value="1"/>
</dbReference>
<gene>
    <name evidence="3" type="ORF">CE91St55_56650</name>
</gene>
<dbReference type="Gene3D" id="3.30.70.270">
    <property type="match status" value="1"/>
</dbReference>
<sequence>MKIQLEEKYTDPVTGGGNERWIKEKYQENCLHRMNHYAVMTINIKKFRGYHLRYGKDASDEILKEFYDVTDELLHENEWISRIYSDHFVILLQRESKEALVQFIYDTDWAGYQYPDPRTHMKIFYSFGVYMIDNPDDDFYTALNKAELARTMCSHVHLRNTSYDFYSSSISKKYLQDCEIEESAVEAVEQEKFIPYLQPKVRLSDEKIVGAEVLLRWFDENGRLIPIKDYLPVLDKNGYIRNVDLYIFETMCRKLQECRDAGIPVVPLSFNISKSYYNDDDLFSDYMEVFEQYEIPESWIQFELMESISFDDSARMMRLIPGFKKRGFVCMLDDFGSGYSSFQIISSLLLDGLKIDRQFFTKAFNPQDCAIVETIIQIAKTLHMETIAEGVEQKEYIDFLKHTGCDMVQGFYYYKPMPVDDFFHLLASQNEF</sequence>
<dbReference type="PROSITE" id="PS50887">
    <property type="entry name" value="GGDEF"/>
    <property type="match status" value="1"/>
</dbReference>
<dbReference type="SUPFAM" id="SSF141868">
    <property type="entry name" value="EAL domain-like"/>
    <property type="match status" value="1"/>
</dbReference>
<proteinExistence type="predicted"/>
<evidence type="ECO:0000259" key="2">
    <source>
        <dbReference type="PROSITE" id="PS50887"/>
    </source>
</evidence>
<accession>A0AA37NF66</accession>
<evidence type="ECO:0008006" key="5">
    <source>
        <dbReference type="Google" id="ProtNLM"/>
    </source>
</evidence>
<dbReference type="InterPro" id="IPR029787">
    <property type="entry name" value="Nucleotide_cyclase"/>
</dbReference>
<protein>
    <recommendedName>
        <fullName evidence="5">GGDEF domain-containing protein</fullName>
    </recommendedName>
</protein>
<dbReference type="Proteomes" id="UP001055091">
    <property type="component" value="Unassembled WGS sequence"/>
</dbReference>
<dbReference type="GO" id="GO:0071111">
    <property type="term" value="F:cyclic-guanylate-specific phosphodiesterase activity"/>
    <property type="evidence" value="ECO:0007669"/>
    <property type="project" value="InterPro"/>
</dbReference>
<evidence type="ECO:0000313" key="4">
    <source>
        <dbReference type="Proteomes" id="UP001055091"/>
    </source>
</evidence>
<dbReference type="InterPro" id="IPR000160">
    <property type="entry name" value="GGDEF_dom"/>
</dbReference>
<dbReference type="Gene3D" id="3.20.20.450">
    <property type="entry name" value="EAL domain"/>
    <property type="match status" value="1"/>
</dbReference>
<evidence type="ECO:0000313" key="3">
    <source>
        <dbReference type="EMBL" id="GKH03684.1"/>
    </source>
</evidence>
<dbReference type="PANTHER" id="PTHR33121">
    <property type="entry name" value="CYCLIC DI-GMP PHOSPHODIESTERASE PDEF"/>
    <property type="match status" value="1"/>
</dbReference>
<dbReference type="InterPro" id="IPR001633">
    <property type="entry name" value="EAL_dom"/>
</dbReference>
<dbReference type="PANTHER" id="PTHR33121:SF70">
    <property type="entry name" value="SIGNALING PROTEIN YKOW"/>
    <property type="match status" value="1"/>
</dbReference>
<organism evidence="3 4">
    <name type="scientific">Hungatella hathewayi</name>
    <dbReference type="NCBI Taxonomy" id="154046"/>
    <lineage>
        <taxon>Bacteria</taxon>
        <taxon>Bacillati</taxon>
        <taxon>Bacillota</taxon>
        <taxon>Clostridia</taxon>
        <taxon>Lachnospirales</taxon>
        <taxon>Lachnospiraceae</taxon>
        <taxon>Hungatella</taxon>
    </lineage>
</organism>